<evidence type="ECO:0000256" key="9">
    <source>
        <dbReference type="ARBA" id="ARBA00023136"/>
    </source>
</evidence>
<evidence type="ECO:0000256" key="8">
    <source>
        <dbReference type="ARBA" id="ARBA00022989"/>
    </source>
</evidence>
<evidence type="ECO:0000313" key="12">
    <source>
        <dbReference type="Proteomes" id="UP000694856"/>
    </source>
</evidence>
<keyword evidence="3" id="KW-0813">Transport</keyword>
<keyword evidence="6 11" id="KW-0732">Signal</keyword>
<dbReference type="GO" id="GO:0006898">
    <property type="term" value="P:receptor-mediated endocytosis"/>
    <property type="evidence" value="ECO:0007669"/>
    <property type="project" value="TreeGrafter"/>
</dbReference>
<name>A0A8B8T8U2_CAMFR</name>
<dbReference type="PANTHER" id="PTHR14995:SF2">
    <property type="entry name" value="PROTEIN AMNIONLESS"/>
    <property type="match status" value="1"/>
</dbReference>
<dbReference type="GO" id="GO:0030139">
    <property type="term" value="C:endocytic vesicle"/>
    <property type="evidence" value="ECO:0007669"/>
    <property type="project" value="TreeGrafter"/>
</dbReference>
<comment type="subcellular location">
    <subcellularLocation>
        <location evidence="1">Cell membrane</location>
        <topology evidence="1">Single-pass type I membrane protein</topology>
    </subcellularLocation>
</comment>
<evidence type="ECO:0000256" key="4">
    <source>
        <dbReference type="ARBA" id="ARBA00022475"/>
    </source>
</evidence>
<keyword evidence="8" id="KW-1133">Transmembrane helix</keyword>
<organism evidence="12 13">
    <name type="scientific">Camelus ferus</name>
    <name type="common">Wild bactrian camel</name>
    <name type="synonym">Camelus bactrianus ferus</name>
    <dbReference type="NCBI Taxonomy" id="419612"/>
    <lineage>
        <taxon>Eukaryota</taxon>
        <taxon>Metazoa</taxon>
        <taxon>Chordata</taxon>
        <taxon>Craniata</taxon>
        <taxon>Vertebrata</taxon>
        <taxon>Euteleostomi</taxon>
        <taxon>Mammalia</taxon>
        <taxon>Eutheria</taxon>
        <taxon>Laurasiatheria</taxon>
        <taxon>Artiodactyla</taxon>
        <taxon>Tylopoda</taxon>
        <taxon>Camelidae</taxon>
        <taxon>Camelus</taxon>
    </lineage>
</organism>
<feature type="chain" id="PRO_5034064021" description="Protein amnionless" evidence="11">
    <location>
        <begin position="20"/>
        <end position="444"/>
    </location>
</feature>
<sequence length="444" mass="45736">MGVLGLLLLWLQLCALTRASYKLWVPNTDFDDAANWSQNRTPCAGAAVQFPADKMVSVLVREGHSISDMLLPLDGELVLASGAGFSAKDPSSNLDCSTGASALFLDPDRFSWHDPHLWRTGDAARGLFSVDAERVPCRHDDVVFPSNASFRVGLGPGVGTVRVYSVRALGQTFTRDEDLAAFLASRAGRLRFHGFGALSVGPDACDDPSGCVCGNAEVLPWICAALLQPLGGRCPQAACQDALRPEGQCCDLCAPVPGAANGRVQGATPAPAPRGRRREVGHGHPGGAGGDRARDGRRGAAGPGPFSGHRGARRGSRGSVGNCPGVGRVRRRRPGGGAVRAGAGRRRGRAAPIAAGAARGGAVAATHREAQVEEARRGGSRGVWGAPGLPQPGVLHGLSGGGEEAHGGRGRVARGSPAAGLPDYVPAAPGPAAGRQELQPQLLR</sequence>
<feature type="signal peptide" evidence="11">
    <location>
        <begin position="1"/>
        <end position="19"/>
    </location>
</feature>
<evidence type="ECO:0000256" key="10">
    <source>
        <dbReference type="SAM" id="MobiDB-lite"/>
    </source>
</evidence>
<dbReference type="CTD" id="81693"/>
<proteinExistence type="predicted"/>
<dbReference type="GO" id="GO:0016324">
    <property type="term" value="C:apical plasma membrane"/>
    <property type="evidence" value="ECO:0007669"/>
    <property type="project" value="TreeGrafter"/>
</dbReference>
<dbReference type="InterPro" id="IPR026112">
    <property type="entry name" value="AMN"/>
</dbReference>
<feature type="region of interest" description="Disordered" evidence="10">
    <location>
        <begin position="261"/>
        <end position="362"/>
    </location>
</feature>
<keyword evidence="12" id="KW-1185">Reference proteome</keyword>
<evidence type="ECO:0000313" key="13">
    <source>
        <dbReference type="RefSeq" id="XP_032338619.1"/>
    </source>
</evidence>
<evidence type="ECO:0000256" key="11">
    <source>
        <dbReference type="SAM" id="SignalP"/>
    </source>
</evidence>
<keyword evidence="4" id="KW-1003">Cell membrane</keyword>
<evidence type="ECO:0000256" key="1">
    <source>
        <dbReference type="ARBA" id="ARBA00004251"/>
    </source>
</evidence>
<protein>
    <recommendedName>
        <fullName evidence="2">Protein amnionless</fullName>
    </recommendedName>
</protein>
<keyword evidence="5" id="KW-0812">Transmembrane</keyword>
<feature type="region of interest" description="Disordered" evidence="10">
    <location>
        <begin position="398"/>
        <end position="444"/>
    </location>
</feature>
<keyword evidence="7" id="KW-0653">Protein transport</keyword>
<dbReference type="RefSeq" id="XP_032338619.1">
    <property type="nucleotide sequence ID" value="XM_032482728.1"/>
</dbReference>
<dbReference type="AlphaFoldDB" id="A0A8B8T8U2"/>
<feature type="compositionally biased region" description="Low complexity" evidence="10">
    <location>
        <begin position="350"/>
        <end position="362"/>
    </location>
</feature>
<dbReference type="GeneID" id="106728553"/>
<evidence type="ECO:0000256" key="7">
    <source>
        <dbReference type="ARBA" id="ARBA00022927"/>
    </source>
</evidence>
<dbReference type="Proteomes" id="UP000694856">
    <property type="component" value="Chromosome 6"/>
</dbReference>
<keyword evidence="9" id="KW-0472">Membrane</keyword>
<reference evidence="13" key="1">
    <citation type="submission" date="2025-08" db="UniProtKB">
        <authorList>
            <consortium name="RefSeq"/>
        </authorList>
    </citation>
    <scope>IDENTIFICATION</scope>
    <source>
        <tissue evidence="13">Ear skin</tissue>
    </source>
</reference>
<dbReference type="PANTHER" id="PTHR14995">
    <property type="entry name" value="AMNIONLESS"/>
    <property type="match status" value="1"/>
</dbReference>
<evidence type="ECO:0000256" key="6">
    <source>
        <dbReference type="ARBA" id="ARBA00022729"/>
    </source>
</evidence>
<gene>
    <name evidence="13" type="primary">AMN</name>
</gene>
<evidence type="ECO:0000256" key="5">
    <source>
        <dbReference type="ARBA" id="ARBA00022692"/>
    </source>
</evidence>
<dbReference type="Pfam" id="PF14828">
    <property type="entry name" value="Amnionless"/>
    <property type="match status" value="1"/>
</dbReference>
<evidence type="ECO:0000256" key="2">
    <source>
        <dbReference type="ARBA" id="ARBA00021200"/>
    </source>
</evidence>
<dbReference type="GO" id="GO:0015031">
    <property type="term" value="P:protein transport"/>
    <property type="evidence" value="ECO:0007669"/>
    <property type="project" value="UniProtKB-KW"/>
</dbReference>
<accession>A0A8B8T8U2</accession>
<evidence type="ECO:0000256" key="3">
    <source>
        <dbReference type="ARBA" id="ARBA00022448"/>
    </source>
</evidence>